<accession>U1PN99</accession>
<organism evidence="3 4">
    <name type="scientific">Haloquadratum walsbyi J07HQW2</name>
    <dbReference type="NCBI Taxonomy" id="1238425"/>
    <lineage>
        <taxon>Archaea</taxon>
        <taxon>Methanobacteriati</taxon>
        <taxon>Methanobacteriota</taxon>
        <taxon>Stenosarchaea group</taxon>
        <taxon>Halobacteria</taxon>
        <taxon>Halobacteriales</taxon>
        <taxon>Haloferacaceae</taxon>
        <taxon>Haloquadratum</taxon>
    </lineage>
</organism>
<evidence type="ECO:0000313" key="4">
    <source>
        <dbReference type="Proteomes" id="UP000030710"/>
    </source>
</evidence>
<dbReference type="HOGENOM" id="CLU_006332_14_2_2"/>
<dbReference type="EMBL" id="KE356561">
    <property type="protein sequence ID" value="ERG93726.1"/>
    <property type="molecule type" value="Genomic_DNA"/>
</dbReference>
<dbReference type="InterPro" id="IPR017850">
    <property type="entry name" value="Alkaline_phosphatase_core_sf"/>
</dbReference>
<evidence type="ECO:0000256" key="1">
    <source>
        <dbReference type="SAM" id="MobiDB-lite"/>
    </source>
</evidence>
<feature type="region of interest" description="Disordered" evidence="1">
    <location>
        <begin position="413"/>
        <end position="436"/>
    </location>
</feature>
<dbReference type="RefSeq" id="WP_021053220.1">
    <property type="nucleotide sequence ID" value="NZ_KE356561.1"/>
</dbReference>
<dbReference type="STRING" id="1238425.J07HQW2_00159"/>
<dbReference type="eggNOG" id="arCOG02785">
    <property type="taxonomic scope" value="Archaea"/>
</dbReference>
<protein>
    <submittedName>
        <fullName evidence="3">Arylsulfatase A related enzyme</fullName>
    </submittedName>
</protein>
<dbReference type="InterPro" id="IPR052701">
    <property type="entry name" value="GAG_Ulvan_Degrading_Sulfatases"/>
</dbReference>
<dbReference type="AlphaFoldDB" id="U1PN99"/>
<dbReference type="Pfam" id="PF00884">
    <property type="entry name" value="Sulfatase"/>
    <property type="match status" value="1"/>
</dbReference>
<dbReference type="PANTHER" id="PTHR43751">
    <property type="entry name" value="SULFATASE"/>
    <property type="match status" value="1"/>
</dbReference>
<dbReference type="PANTHER" id="PTHR43751:SF3">
    <property type="entry name" value="SULFATASE N-TERMINAL DOMAIN-CONTAINING PROTEIN"/>
    <property type="match status" value="1"/>
</dbReference>
<proteinExistence type="predicted"/>
<dbReference type="Gene3D" id="3.40.720.10">
    <property type="entry name" value="Alkaline Phosphatase, subunit A"/>
    <property type="match status" value="1"/>
</dbReference>
<name>U1PN99_9EURY</name>
<feature type="domain" description="Sulfatase N-terminal" evidence="2">
    <location>
        <begin position="28"/>
        <end position="330"/>
    </location>
</feature>
<gene>
    <name evidence="3" type="ORF">J07HQW2_00159</name>
</gene>
<dbReference type="SUPFAM" id="SSF53649">
    <property type="entry name" value="Alkaline phosphatase-like"/>
    <property type="match status" value="1"/>
</dbReference>
<sequence>MTRIALVVLDTLRKDTFDDHFDWLPGRYYSDAVSTSHWTIAAHTSMFTGRYPGELGVNMKNPDLVGFDAPVLAERLQSAGFQTRALTANHYLAYSEGWDRGFDEFYTPWHLQNQNAFNTTDLIGQMMQSENAGIKTMLQRLYVSDKSTWHSLVLLLKMTAPGVTHGVSDDGAKNVLSWVNSNASSLTEDEFLYLNLMEAHTPLNPPTEYNSADASVGLPKRGCFAENVQNADQIQTAYDDAARYLSDIYRDIFDRLKESYDYIVTCADHGQALGERTLRNRFNIWGHSYGLYPELVQVPLVISGSGLNGRDNRPVSLIDIPATIAELSGVDDRSRGIPLIEDREPGVQSSDADFESRSRLTQYHGFDSFHKKKYLRNEVLEATIDDVDTKLEGIATGSGYAWETHDQGLLVNDSPDAPKESLDTLSDSVTERTGDDIDREFSDRVLDQLEELGYV</sequence>
<evidence type="ECO:0000313" key="3">
    <source>
        <dbReference type="EMBL" id="ERG93726.1"/>
    </source>
</evidence>
<evidence type="ECO:0000259" key="2">
    <source>
        <dbReference type="Pfam" id="PF00884"/>
    </source>
</evidence>
<dbReference type="InterPro" id="IPR000917">
    <property type="entry name" value="Sulfatase_N"/>
</dbReference>
<reference evidence="3 4" key="1">
    <citation type="journal article" date="2013" name="PLoS ONE">
        <title>Assembly-driven community genomics of a hypersaline microbial ecosystem.</title>
        <authorList>
            <person name="Podell S."/>
            <person name="Ugalde J.A."/>
            <person name="Narasingarao P."/>
            <person name="Banfield J.F."/>
            <person name="Heidelberg K.B."/>
            <person name="Allen E.E."/>
        </authorList>
    </citation>
    <scope>NUCLEOTIDE SEQUENCE [LARGE SCALE GENOMIC DNA]</scope>
    <source>
        <strain evidence="4">J07HQW2</strain>
    </source>
</reference>
<dbReference type="Proteomes" id="UP000030710">
    <property type="component" value="Unassembled WGS sequence"/>
</dbReference>